<protein>
    <recommendedName>
        <fullName evidence="3">N-acetyltransferase domain-containing protein</fullName>
    </recommendedName>
</protein>
<dbReference type="PROSITE" id="PS51186">
    <property type="entry name" value="GNAT"/>
    <property type="match status" value="1"/>
</dbReference>
<evidence type="ECO:0000313" key="4">
    <source>
        <dbReference type="EMBL" id="GIG21732.1"/>
    </source>
</evidence>
<dbReference type="AlphaFoldDB" id="A0A919P1U3"/>
<dbReference type="EMBL" id="BONK01000008">
    <property type="protein sequence ID" value="GIG21732.1"/>
    <property type="molecule type" value="Genomic_DNA"/>
</dbReference>
<dbReference type="InterPro" id="IPR050832">
    <property type="entry name" value="Bact_Acetyltransf"/>
</dbReference>
<keyword evidence="2" id="KW-0012">Acyltransferase</keyword>
<dbReference type="PANTHER" id="PTHR43877:SF2">
    <property type="entry name" value="AMINOALKYLPHOSPHONATE N-ACETYLTRANSFERASE-RELATED"/>
    <property type="match status" value="1"/>
</dbReference>
<accession>A0A919P1U3</accession>
<evidence type="ECO:0000256" key="2">
    <source>
        <dbReference type="ARBA" id="ARBA00023315"/>
    </source>
</evidence>
<keyword evidence="1" id="KW-0808">Transferase</keyword>
<dbReference type="Gene3D" id="3.40.630.30">
    <property type="match status" value="1"/>
</dbReference>
<evidence type="ECO:0000256" key="1">
    <source>
        <dbReference type="ARBA" id="ARBA00022679"/>
    </source>
</evidence>
<comment type="caution">
    <text evidence="4">The sequence shown here is derived from an EMBL/GenBank/DDBJ whole genome shotgun (WGS) entry which is preliminary data.</text>
</comment>
<dbReference type="InterPro" id="IPR016181">
    <property type="entry name" value="Acyl_CoA_acyltransferase"/>
</dbReference>
<dbReference type="CDD" id="cd04301">
    <property type="entry name" value="NAT_SF"/>
    <property type="match status" value="1"/>
</dbReference>
<dbReference type="RefSeq" id="WP_203754582.1">
    <property type="nucleotide sequence ID" value="NZ_BONK01000008.1"/>
</dbReference>
<evidence type="ECO:0000313" key="5">
    <source>
        <dbReference type="Proteomes" id="UP000632740"/>
    </source>
</evidence>
<dbReference type="GO" id="GO:0016747">
    <property type="term" value="F:acyltransferase activity, transferring groups other than amino-acyl groups"/>
    <property type="evidence" value="ECO:0007669"/>
    <property type="project" value="InterPro"/>
</dbReference>
<dbReference type="Proteomes" id="UP000632740">
    <property type="component" value="Unassembled WGS sequence"/>
</dbReference>
<dbReference type="SUPFAM" id="SSF55729">
    <property type="entry name" value="Acyl-CoA N-acyltransferases (Nat)"/>
    <property type="match status" value="1"/>
</dbReference>
<organism evidence="4 5">
    <name type="scientific">Cellulomonas chitinilytica</name>
    <dbReference type="NCBI Taxonomy" id="398759"/>
    <lineage>
        <taxon>Bacteria</taxon>
        <taxon>Bacillati</taxon>
        <taxon>Actinomycetota</taxon>
        <taxon>Actinomycetes</taxon>
        <taxon>Micrococcales</taxon>
        <taxon>Cellulomonadaceae</taxon>
        <taxon>Cellulomonas</taxon>
    </lineage>
</organism>
<keyword evidence="5" id="KW-1185">Reference proteome</keyword>
<feature type="domain" description="N-acetyltransferase" evidence="3">
    <location>
        <begin position="14"/>
        <end position="167"/>
    </location>
</feature>
<reference evidence="4" key="1">
    <citation type="submission" date="2021-01" db="EMBL/GenBank/DDBJ databases">
        <title>Whole genome shotgun sequence of Cellulomonas chitinilytica NBRC 110799.</title>
        <authorList>
            <person name="Komaki H."/>
            <person name="Tamura T."/>
        </authorList>
    </citation>
    <scope>NUCLEOTIDE SEQUENCE</scope>
    <source>
        <strain evidence="4">NBRC 110799</strain>
    </source>
</reference>
<name>A0A919P1U3_9CELL</name>
<dbReference type="PANTHER" id="PTHR43877">
    <property type="entry name" value="AMINOALKYLPHOSPHONATE N-ACETYLTRANSFERASE-RELATED-RELATED"/>
    <property type="match status" value="1"/>
</dbReference>
<sequence>MSDVTTRSPSTATVTVRAVPWDAPVASALRDEFVAEMGVRYADLLADHPELEDGPPDIDPARIVHTVVAEVDGLVAGHAALLDVGHDWEVKRVYTRPEARRRGVSQALLAALEQYAREQGRERLVLGTGPLQTEAIALYAREGWTRIPGFGPEAFHDFGLYFEKPLGRSGR</sequence>
<dbReference type="Pfam" id="PF00583">
    <property type="entry name" value="Acetyltransf_1"/>
    <property type="match status" value="1"/>
</dbReference>
<evidence type="ECO:0000259" key="3">
    <source>
        <dbReference type="PROSITE" id="PS51186"/>
    </source>
</evidence>
<dbReference type="InterPro" id="IPR000182">
    <property type="entry name" value="GNAT_dom"/>
</dbReference>
<gene>
    <name evidence="4" type="ORF">Cch01nite_24560</name>
</gene>
<proteinExistence type="predicted"/>